<name>A0ABP0TL51_9BRYO</name>
<protein>
    <submittedName>
        <fullName evidence="1">Uncharacterized protein</fullName>
    </submittedName>
</protein>
<dbReference type="Proteomes" id="UP001497512">
    <property type="component" value="Chromosome 12"/>
</dbReference>
<organism evidence="1 2">
    <name type="scientific">Sphagnum troendelagicum</name>
    <dbReference type="NCBI Taxonomy" id="128251"/>
    <lineage>
        <taxon>Eukaryota</taxon>
        <taxon>Viridiplantae</taxon>
        <taxon>Streptophyta</taxon>
        <taxon>Embryophyta</taxon>
        <taxon>Bryophyta</taxon>
        <taxon>Sphagnophytina</taxon>
        <taxon>Sphagnopsida</taxon>
        <taxon>Sphagnales</taxon>
        <taxon>Sphagnaceae</taxon>
        <taxon>Sphagnum</taxon>
    </lineage>
</organism>
<dbReference type="PANTHER" id="PTHR33431">
    <property type="entry name" value="ENABLED-LIKE PROTEIN (DUF1635)"/>
    <property type="match status" value="1"/>
</dbReference>
<evidence type="ECO:0000313" key="1">
    <source>
        <dbReference type="EMBL" id="CAK9199327.1"/>
    </source>
</evidence>
<dbReference type="EMBL" id="OZ019904">
    <property type="protein sequence ID" value="CAK9199327.1"/>
    <property type="molecule type" value="Genomic_DNA"/>
</dbReference>
<dbReference type="InterPro" id="IPR012862">
    <property type="entry name" value="DUF1635"/>
</dbReference>
<dbReference type="PANTHER" id="PTHR33431:SF3">
    <property type="entry name" value="ENABLED-LIKE PROTEIN (DUF1635)"/>
    <property type="match status" value="1"/>
</dbReference>
<reference evidence="1" key="1">
    <citation type="submission" date="2024-02" db="EMBL/GenBank/DDBJ databases">
        <authorList>
            <consortium name="ELIXIR-Norway"/>
            <consortium name="Elixir Norway"/>
        </authorList>
    </citation>
    <scope>NUCLEOTIDE SEQUENCE</scope>
</reference>
<sequence length="273" mass="29738">MGRGRGVTLGWGLLHHFKSVDEMKHLLVCATMELESARTVATMQDQVHRAWVQQMEELLLIARYERDEARKECLHLQHFSPQHMCSPSPHSSSISIPTACLHSGSAVASLLSPLELCDMSKPSSMHPGSRLVHLPEPPEADPQVMLNSLPEKGKLLQAVMQAGPLLQTLLLAGPLPQWRYPPPVLDTVNIPQVPISSSTSCDSRTVITNMDPMAVRQINSHSVVHLSGPTCTQENISRLPSPLSSTSTAPCAAGLGSQGLKGFWPLDSRSNFI</sequence>
<accession>A0ABP0TL51</accession>
<proteinExistence type="predicted"/>
<dbReference type="Pfam" id="PF07795">
    <property type="entry name" value="DUF1635"/>
    <property type="match status" value="1"/>
</dbReference>
<evidence type="ECO:0000313" key="2">
    <source>
        <dbReference type="Proteomes" id="UP001497512"/>
    </source>
</evidence>
<gene>
    <name evidence="1" type="ORF">CSSPTR1EN2_LOCUS4881</name>
</gene>
<keyword evidence="2" id="KW-1185">Reference proteome</keyword>